<feature type="domain" description="SseB protein N-terminal" evidence="2">
    <location>
        <begin position="52"/>
        <end position="171"/>
    </location>
</feature>
<evidence type="ECO:0000313" key="4">
    <source>
        <dbReference type="Proteomes" id="UP000313231"/>
    </source>
</evidence>
<protein>
    <submittedName>
        <fullName evidence="3">SseB family protein</fullName>
    </submittedName>
</protein>
<dbReference type="AlphaFoldDB" id="A0A5C4W714"/>
<dbReference type="Proteomes" id="UP000313231">
    <property type="component" value="Unassembled WGS sequence"/>
</dbReference>
<reference evidence="3 4" key="1">
    <citation type="journal article" date="2016" name="Int. J. Syst. Evol. Microbiol.">
        <title>Nocardioides albidus sp. nov., an actinobacterium isolated from garden soil.</title>
        <authorList>
            <person name="Singh H."/>
            <person name="Du J."/>
            <person name="Trinh H."/>
            <person name="Won K."/>
            <person name="Yang J.E."/>
            <person name="Yin C."/>
            <person name="Kook M."/>
            <person name="Yi T.H."/>
        </authorList>
    </citation>
    <scope>NUCLEOTIDE SEQUENCE [LARGE SCALE GENOMIC DNA]</scope>
    <source>
        <strain evidence="3 4">CCTCC AB 2015297</strain>
    </source>
</reference>
<sequence length="202" mass="21080">MDDRTEGWCCTSSSFHGWDDDDVTASPNERPDARRLQGSEYVGDDGAADPALVRALEAYDAGAASYPEVLAALAPARLLVPVVAILGEAEVGADGLARDKSSDMAAVLLTGADGRLALLAFTDLAALAAWDPQARPVPVAAHLAAATAVQEGAHALVVDVAGPHTFVVDDDLRRLAARWTPVRLDDGGWAWLGDSAPGEETR</sequence>
<dbReference type="InterPro" id="IPR009839">
    <property type="entry name" value="SseB_N"/>
</dbReference>
<gene>
    <name evidence="3" type="ORF">FHP29_06600</name>
</gene>
<comment type="caution">
    <text evidence="3">The sequence shown here is derived from an EMBL/GenBank/DDBJ whole genome shotgun (WGS) entry which is preliminary data.</text>
</comment>
<dbReference type="EMBL" id="VDMP01000019">
    <property type="protein sequence ID" value="TNM43346.1"/>
    <property type="molecule type" value="Genomic_DNA"/>
</dbReference>
<dbReference type="Pfam" id="PF07179">
    <property type="entry name" value="SseB"/>
    <property type="match status" value="1"/>
</dbReference>
<keyword evidence="4" id="KW-1185">Reference proteome</keyword>
<dbReference type="OrthoDB" id="5188303at2"/>
<evidence type="ECO:0000256" key="1">
    <source>
        <dbReference type="SAM" id="MobiDB-lite"/>
    </source>
</evidence>
<evidence type="ECO:0000313" key="3">
    <source>
        <dbReference type="EMBL" id="TNM43346.1"/>
    </source>
</evidence>
<evidence type="ECO:0000259" key="2">
    <source>
        <dbReference type="Pfam" id="PF07179"/>
    </source>
</evidence>
<feature type="region of interest" description="Disordered" evidence="1">
    <location>
        <begin position="19"/>
        <end position="41"/>
    </location>
</feature>
<accession>A0A5C4W714</accession>
<organism evidence="3 4">
    <name type="scientific">Nocardioides albidus</name>
    <dbReference type="NCBI Taxonomy" id="1517589"/>
    <lineage>
        <taxon>Bacteria</taxon>
        <taxon>Bacillati</taxon>
        <taxon>Actinomycetota</taxon>
        <taxon>Actinomycetes</taxon>
        <taxon>Propionibacteriales</taxon>
        <taxon>Nocardioidaceae</taxon>
        <taxon>Nocardioides</taxon>
    </lineage>
</organism>
<proteinExistence type="predicted"/>
<name>A0A5C4W714_9ACTN</name>